<dbReference type="InterPro" id="IPR000014">
    <property type="entry name" value="PAS"/>
</dbReference>
<dbReference type="Proteomes" id="UP000198924">
    <property type="component" value="Unassembled WGS sequence"/>
</dbReference>
<feature type="transmembrane region" description="Helical" evidence="6">
    <location>
        <begin position="153"/>
        <end position="171"/>
    </location>
</feature>
<keyword evidence="3 5" id="KW-0807">Transducer</keyword>
<evidence type="ECO:0000256" key="5">
    <source>
        <dbReference type="PROSITE-ProRule" id="PRU00284"/>
    </source>
</evidence>
<dbReference type="SMART" id="SM00283">
    <property type="entry name" value="MA"/>
    <property type="match status" value="1"/>
</dbReference>
<dbReference type="CDD" id="cd11386">
    <property type="entry name" value="MCP_signal"/>
    <property type="match status" value="1"/>
</dbReference>
<dbReference type="InterPro" id="IPR000727">
    <property type="entry name" value="T_SNARE_dom"/>
</dbReference>
<keyword evidence="6" id="KW-0812">Transmembrane</keyword>
<dbReference type="InterPro" id="IPR004090">
    <property type="entry name" value="Chemotax_Me-accpt_rcpt"/>
</dbReference>
<dbReference type="STRING" id="45496.SAMN04488079_103180"/>
<dbReference type="CDD" id="cd00130">
    <property type="entry name" value="PAS"/>
    <property type="match status" value="1"/>
</dbReference>
<evidence type="ECO:0000259" key="8">
    <source>
        <dbReference type="PROSITE" id="PS50192"/>
    </source>
</evidence>
<evidence type="ECO:0000256" key="2">
    <source>
        <dbReference type="ARBA" id="ARBA00022519"/>
    </source>
</evidence>
<dbReference type="GO" id="GO:0004888">
    <property type="term" value="F:transmembrane signaling receptor activity"/>
    <property type="evidence" value="ECO:0007669"/>
    <property type="project" value="InterPro"/>
</dbReference>
<dbReference type="Pfam" id="PF08447">
    <property type="entry name" value="PAS_3"/>
    <property type="match status" value="1"/>
</dbReference>
<evidence type="ECO:0000256" key="3">
    <source>
        <dbReference type="ARBA" id="ARBA00023224"/>
    </source>
</evidence>
<feature type="transmembrane region" description="Helical" evidence="6">
    <location>
        <begin position="177"/>
        <end position="195"/>
    </location>
</feature>
<keyword evidence="6" id="KW-0472">Membrane</keyword>
<dbReference type="InterPro" id="IPR004089">
    <property type="entry name" value="MCPsignal_dom"/>
</dbReference>
<dbReference type="GO" id="GO:0007165">
    <property type="term" value="P:signal transduction"/>
    <property type="evidence" value="ECO:0007669"/>
    <property type="project" value="UniProtKB-KW"/>
</dbReference>
<evidence type="ECO:0000313" key="9">
    <source>
        <dbReference type="EMBL" id="SFJ97813.1"/>
    </source>
</evidence>
<name>A0A1I3VSB1_9GAMM</name>
<dbReference type="FunFam" id="1.10.287.950:FF:000001">
    <property type="entry name" value="Methyl-accepting chemotaxis sensory transducer"/>
    <property type="match status" value="1"/>
</dbReference>
<accession>A0A1I3VSB1</accession>
<comment type="similarity">
    <text evidence="4">Belongs to the methyl-accepting chemotaxis (MCP) protein family.</text>
</comment>
<dbReference type="SUPFAM" id="SSF55785">
    <property type="entry name" value="PYP-like sensor domain (PAS domain)"/>
    <property type="match status" value="1"/>
</dbReference>
<dbReference type="NCBIfam" id="TIGR00229">
    <property type="entry name" value="sensory_box"/>
    <property type="match status" value="1"/>
</dbReference>
<dbReference type="GO" id="GO:0006935">
    <property type="term" value="P:chemotaxis"/>
    <property type="evidence" value="ECO:0007669"/>
    <property type="project" value="InterPro"/>
</dbReference>
<reference evidence="10" key="1">
    <citation type="submission" date="2016-10" db="EMBL/GenBank/DDBJ databases">
        <authorList>
            <person name="Varghese N."/>
            <person name="Submissions S."/>
        </authorList>
    </citation>
    <scope>NUCLEOTIDE SEQUENCE [LARGE SCALE GENOMIC DNA]</scope>
    <source>
        <strain evidence="10">DSM 11578</strain>
    </source>
</reference>
<dbReference type="PROSITE" id="PS50192">
    <property type="entry name" value="T_SNARE"/>
    <property type="match status" value="1"/>
</dbReference>
<gene>
    <name evidence="9" type="ORF">SAMN04488079_103180</name>
</gene>
<protein>
    <submittedName>
        <fullName evidence="9">Methyl-accepting chemotaxis sensory transducer with Pas/Pac sensor</fullName>
    </submittedName>
</protein>
<evidence type="ECO:0000259" key="7">
    <source>
        <dbReference type="PROSITE" id="PS50111"/>
    </source>
</evidence>
<dbReference type="PROSITE" id="PS50111">
    <property type="entry name" value="CHEMOTAXIS_TRANSDUC_2"/>
    <property type="match status" value="1"/>
</dbReference>
<dbReference type="RefSeq" id="WP_091711801.1">
    <property type="nucleotide sequence ID" value="NZ_FOSH01000003.1"/>
</dbReference>
<organism evidence="9 10">
    <name type="scientific">Methylophaga sulfidovorans</name>
    <dbReference type="NCBI Taxonomy" id="45496"/>
    <lineage>
        <taxon>Bacteria</taxon>
        <taxon>Pseudomonadati</taxon>
        <taxon>Pseudomonadota</taxon>
        <taxon>Gammaproteobacteria</taxon>
        <taxon>Thiotrichales</taxon>
        <taxon>Piscirickettsiaceae</taxon>
        <taxon>Methylophaga</taxon>
    </lineage>
</organism>
<dbReference type="Gene3D" id="1.10.287.950">
    <property type="entry name" value="Methyl-accepting chemotaxis protein"/>
    <property type="match status" value="1"/>
</dbReference>
<sequence>MKKNLPITDKEVSFNEPLISTTDLKGAITSFNDIFREISGFDTDELMHVNHNVIRHPDMPPAAFADLWSTVKSGKHWMGIVKNRTKTGDFYWVDAYVTPIFEGDKVVGYESVRSKPRKEDVERADKLYKQINQGKSPKLGNFFTRLSLKNKTALGAVCVALVTILLGQIPAIQQLPFFLSPVVSLIGGIATYMLLKSWIFVSLDKALKEAKDEVDDPLMGMVYTGADDEIGQITLINKLLHAKLNTILVRMNDSAGNIDNSASQTYLSQQSIMESINSQASQTEQVATAMTEMSSTIHELARNASLASQSSNHVDELTQQSSHKSEMAVKGLTSLDNAFDNITEYIKTLESDSSAINPIVDVISTIAEQTNLLALNAAIEAARAGDHGRGFAVVADEVRSLATRTQESTQEISNLISKLDGSVAKVVQGMDKTKETAASSRSDIQGSIDSVSLIKESVEKLNELNTMIATAVEEQSSVSEDINKNVVRISSDAETVVSNANEVNKNAETLAQESQNLLNMIKRFSGG</sequence>
<proteinExistence type="inferred from homology"/>
<dbReference type="InterPro" id="IPR013655">
    <property type="entry name" value="PAS_fold_3"/>
</dbReference>
<dbReference type="PRINTS" id="PR00260">
    <property type="entry name" value="CHEMTRNSDUCR"/>
</dbReference>
<feature type="domain" description="T-SNARE coiled-coil homology" evidence="8">
    <location>
        <begin position="441"/>
        <end position="503"/>
    </location>
</feature>
<keyword evidence="6" id="KW-1133">Transmembrane helix</keyword>
<dbReference type="PANTHER" id="PTHR32089:SF112">
    <property type="entry name" value="LYSOZYME-LIKE PROTEIN-RELATED"/>
    <property type="match status" value="1"/>
</dbReference>
<evidence type="ECO:0000256" key="4">
    <source>
        <dbReference type="ARBA" id="ARBA00029447"/>
    </source>
</evidence>
<dbReference type="EMBL" id="FOSH01000003">
    <property type="protein sequence ID" value="SFJ97813.1"/>
    <property type="molecule type" value="Genomic_DNA"/>
</dbReference>
<dbReference type="PANTHER" id="PTHR32089">
    <property type="entry name" value="METHYL-ACCEPTING CHEMOTAXIS PROTEIN MCPB"/>
    <property type="match status" value="1"/>
</dbReference>
<comment type="subcellular location">
    <subcellularLocation>
        <location evidence="1">Cell inner membrane</location>
        <topology evidence="1">Multi-pass membrane protein</topology>
    </subcellularLocation>
</comment>
<dbReference type="Pfam" id="PF00015">
    <property type="entry name" value="MCPsignal"/>
    <property type="match status" value="1"/>
</dbReference>
<dbReference type="AlphaFoldDB" id="A0A1I3VSB1"/>
<dbReference type="InterPro" id="IPR035965">
    <property type="entry name" value="PAS-like_dom_sf"/>
</dbReference>
<dbReference type="SUPFAM" id="SSF58104">
    <property type="entry name" value="Methyl-accepting chemotaxis protein (MCP) signaling domain"/>
    <property type="match status" value="1"/>
</dbReference>
<keyword evidence="2" id="KW-0997">Cell inner membrane</keyword>
<evidence type="ECO:0000256" key="1">
    <source>
        <dbReference type="ARBA" id="ARBA00004429"/>
    </source>
</evidence>
<dbReference type="OrthoDB" id="6433966at2"/>
<keyword evidence="2" id="KW-1003">Cell membrane</keyword>
<feature type="domain" description="Methyl-accepting transducer" evidence="7">
    <location>
        <begin position="254"/>
        <end position="490"/>
    </location>
</feature>
<dbReference type="Gene3D" id="3.30.450.20">
    <property type="entry name" value="PAS domain"/>
    <property type="match status" value="1"/>
</dbReference>
<evidence type="ECO:0000313" key="10">
    <source>
        <dbReference type="Proteomes" id="UP000198924"/>
    </source>
</evidence>
<dbReference type="GO" id="GO:0005886">
    <property type="term" value="C:plasma membrane"/>
    <property type="evidence" value="ECO:0007669"/>
    <property type="project" value="UniProtKB-SubCell"/>
</dbReference>
<evidence type="ECO:0000256" key="6">
    <source>
        <dbReference type="SAM" id="Phobius"/>
    </source>
</evidence>
<keyword evidence="10" id="KW-1185">Reference proteome</keyword>